<evidence type="ECO:0008006" key="4">
    <source>
        <dbReference type="Google" id="ProtNLM"/>
    </source>
</evidence>
<dbReference type="InterPro" id="IPR038595">
    <property type="entry name" value="LOR_sf"/>
</dbReference>
<dbReference type="AlphaFoldDB" id="A0AA88QPP3"/>
<evidence type="ECO:0000313" key="3">
    <source>
        <dbReference type="Proteomes" id="UP001187471"/>
    </source>
</evidence>
<dbReference type="Pfam" id="PF04525">
    <property type="entry name" value="LOR"/>
    <property type="match status" value="2"/>
</dbReference>
<keyword evidence="3" id="KW-1185">Reference proteome</keyword>
<proteinExistence type="inferred from homology"/>
<dbReference type="PANTHER" id="PTHR31087">
    <property type="match status" value="1"/>
</dbReference>
<protein>
    <recommendedName>
        <fullName evidence="4">Protein LURP-one-related 15</fullName>
    </recommendedName>
</protein>
<sequence>MAGPSYAPSKTHVSVVGSQFCVPHQIELAITRKLSALSDGNFVVTDANDTVMFKVHGKAFSNRRTLVDAAGNPIITFRPKCWTSHHRWRVFTGDSKDLANLLFSAKISSIFQLKTKLNVYLANNTREDLCDFKVEGSWSGGKCTIYAGESSTTIARMHKKRSAKSFFLGKDKFMVTVNSNVDYAFVVSLVVLLDYIKRQGKGGGSRQGEAGVEAAVEVDVGHRHGGELVALLVGVVEDDDLSAGRDGLGRDRGAQAHAQWPVAAAAFSPPCIGRQVAKVAIIGGDGAGELGPQFCVPHPIELAITRELSAMTDGNFVVTDANNDTVMFKVRVKAFSKRRALVDAAGNLIITFRPQRGAPHHRWRVFTGDSKDLANLLFSAKISSIFQLTTNLNVYLANNTREDLCDFKVEASWSGGRCFIYAGESSTFIARTGKIVDLLDHFVSRIHKKSSAKSFFRGKDKFMVTVKPNVDHAFVVSLVVLLNYIKRQGKGGGGGGGCGDGCGYELAGGGDGGGDCGGGCCGGGGGGGDDGGGCGGGCGG</sequence>
<comment type="similarity">
    <text evidence="1">Belongs to the LOR family.</text>
</comment>
<dbReference type="InterPro" id="IPR025659">
    <property type="entry name" value="Tubby-like_C"/>
</dbReference>
<reference evidence="2" key="1">
    <citation type="submission" date="2022-12" db="EMBL/GenBank/DDBJ databases">
        <title>Draft genome assemblies for two species of Escallonia (Escalloniales).</title>
        <authorList>
            <person name="Chanderbali A."/>
            <person name="Dervinis C."/>
            <person name="Anghel I."/>
            <person name="Soltis D."/>
            <person name="Soltis P."/>
            <person name="Zapata F."/>
        </authorList>
    </citation>
    <scope>NUCLEOTIDE SEQUENCE</scope>
    <source>
        <strain evidence="2">UCBG92.1500</strain>
        <tissue evidence="2">Leaf</tissue>
    </source>
</reference>
<dbReference type="InterPro" id="IPR007612">
    <property type="entry name" value="LOR"/>
</dbReference>
<gene>
    <name evidence="2" type="ORF">RJ640_025602</name>
</gene>
<evidence type="ECO:0000256" key="1">
    <source>
        <dbReference type="ARBA" id="ARBA00005437"/>
    </source>
</evidence>
<name>A0AA88QPP3_9ASTE</name>
<dbReference type="SUPFAM" id="SSF54518">
    <property type="entry name" value="Tubby C-terminal domain-like"/>
    <property type="match status" value="2"/>
</dbReference>
<dbReference type="Proteomes" id="UP001187471">
    <property type="component" value="Unassembled WGS sequence"/>
</dbReference>
<dbReference type="Gene3D" id="2.40.160.200">
    <property type="entry name" value="LURP1-related"/>
    <property type="match status" value="2"/>
</dbReference>
<dbReference type="EMBL" id="JAVXUO010002360">
    <property type="protein sequence ID" value="KAK2973893.1"/>
    <property type="molecule type" value="Genomic_DNA"/>
</dbReference>
<comment type="caution">
    <text evidence="2">The sequence shown here is derived from an EMBL/GenBank/DDBJ whole genome shotgun (WGS) entry which is preliminary data.</text>
</comment>
<accession>A0AA88QPP3</accession>
<organism evidence="2 3">
    <name type="scientific">Escallonia rubra</name>
    <dbReference type="NCBI Taxonomy" id="112253"/>
    <lineage>
        <taxon>Eukaryota</taxon>
        <taxon>Viridiplantae</taxon>
        <taxon>Streptophyta</taxon>
        <taxon>Embryophyta</taxon>
        <taxon>Tracheophyta</taxon>
        <taxon>Spermatophyta</taxon>
        <taxon>Magnoliopsida</taxon>
        <taxon>eudicotyledons</taxon>
        <taxon>Gunneridae</taxon>
        <taxon>Pentapetalae</taxon>
        <taxon>asterids</taxon>
        <taxon>campanulids</taxon>
        <taxon>Escalloniales</taxon>
        <taxon>Escalloniaceae</taxon>
        <taxon>Escallonia</taxon>
    </lineage>
</organism>
<dbReference type="PANTHER" id="PTHR31087:SF58">
    <property type="entry name" value="OS07G0230700 PROTEIN"/>
    <property type="match status" value="1"/>
</dbReference>
<evidence type="ECO:0000313" key="2">
    <source>
        <dbReference type="EMBL" id="KAK2973893.1"/>
    </source>
</evidence>